<keyword evidence="3" id="KW-1185">Reference proteome</keyword>
<accession>A0ABS9UXK4</accession>
<feature type="signal peptide" evidence="1">
    <location>
        <begin position="1"/>
        <end position="29"/>
    </location>
</feature>
<evidence type="ECO:0000313" key="3">
    <source>
        <dbReference type="Proteomes" id="UP001165489"/>
    </source>
</evidence>
<reference evidence="2" key="1">
    <citation type="submission" date="2022-03" db="EMBL/GenBank/DDBJ databases">
        <title>De novo assembled genomes of Belliella spp. (Cyclobacteriaceae) strains.</title>
        <authorList>
            <person name="Szabo A."/>
            <person name="Korponai K."/>
            <person name="Felfoldi T."/>
        </authorList>
    </citation>
    <scope>NUCLEOTIDE SEQUENCE</scope>
    <source>
        <strain evidence="2">DSM 111904</strain>
    </source>
</reference>
<protein>
    <recommendedName>
        <fullName evidence="4">Outer membrane protein beta-barrel domain-containing protein</fullName>
    </recommendedName>
</protein>
<dbReference type="RefSeq" id="WP_241347209.1">
    <property type="nucleotide sequence ID" value="NZ_JAKZGP010000009.1"/>
</dbReference>
<evidence type="ECO:0000313" key="2">
    <source>
        <dbReference type="EMBL" id="MCH7408844.1"/>
    </source>
</evidence>
<comment type="caution">
    <text evidence="2">The sequence shown here is derived from an EMBL/GenBank/DDBJ whole genome shotgun (WGS) entry which is preliminary data.</text>
</comment>
<evidence type="ECO:0000256" key="1">
    <source>
        <dbReference type="SAM" id="SignalP"/>
    </source>
</evidence>
<sequence>MHTINKLNSKLKSATLLIALLLLANITLAQNLSSAKGSTSLGVGIGLPYGGIVGGKLSHNVEDNFSIFGGLGYNFIGVGFNAGLTYTVPTEKLTELYFTGMYGYNAVINIEGLPQYQKTYYGPTFGSGLKFNSRRKEGAYWDLGILVPFRGANYRNDMDDIENNPMITIENKPWPVQFYFGYNFTIASKK</sequence>
<proteinExistence type="predicted"/>
<dbReference type="Proteomes" id="UP001165489">
    <property type="component" value="Unassembled WGS sequence"/>
</dbReference>
<feature type="chain" id="PRO_5045641035" description="Outer membrane protein beta-barrel domain-containing protein" evidence="1">
    <location>
        <begin position="30"/>
        <end position="190"/>
    </location>
</feature>
<name>A0ABS9UXK4_9BACT</name>
<dbReference type="EMBL" id="JAKZGP010000009">
    <property type="protein sequence ID" value="MCH7408844.1"/>
    <property type="molecule type" value="Genomic_DNA"/>
</dbReference>
<evidence type="ECO:0008006" key="4">
    <source>
        <dbReference type="Google" id="ProtNLM"/>
    </source>
</evidence>
<keyword evidence="1" id="KW-0732">Signal</keyword>
<organism evidence="2 3">
    <name type="scientific">Belliella filtrata</name>
    <dbReference type="NCBI Taxonomy" id="2923435"/>
    <lineage>
        <taxon>Bacteria</taxon>
        <taxon>Pseudomonadati</taxon>
        <taxon>Bacteroidota</taxon>
        <taxon>Cytophagia</taxon>
        <taxon>Cytophagales</taxon>
        <taxon>Cyclobacteriaceae</taxon>
        <taxon>Belliella</taxon>
    </lineage>
</organism>
<gene>
    <name evidence="2" type="ORF">MM239_05520</name>
</gene>